<dbReference type="AlphaFoldDB" id="A0A0C3A3H0"/>
<feature type="compositionally biased region" description="Acidic residues" evidence="1">
    <location>
        <begin position="332"/>
        <end position="353"/>
    </location>
</feature>
<dbReference type="Proteomes" id="UP000053989">
    <property type="component" value="Unassembled WGS sequence"/>
</dbReference>
<evidence type="ECO:0000256" key="1">
    <source>
        <dbReference type="SAM" id="MobiDB-lite"/>
    </source>
</evidence>
<feature type="region of interest" description="Disordered" evidence="1">
    <location>
        <begin position="46"/>
        <end position="72"/>
    </location>
</feature>
<dbReference type="InParanoid" id="A0A0C3A3H0"/>
<dbReference type="HOGENOM" id="CLU_068520_0_0_1"/>
<dbReference type="EMBL" id="KN822010">
    <property type="protein sequence ID" value="KIM68188.1"/>
    <property type="molecule type" value="Genomic_DNA"/>
</dbReference>
<organism evidence="2 3">
    <name type="scientific">Scleroderma citrinum Foug A</name>
    <dbReference type="NCBI Taxonomy" id="1036808"/>
    <lineage>
        <taxon>Eukaryota</taxon>
        <taxon>Fungi</taxon>
        <taxon>Dikarya</taxon>
        <taxon>Basidiomycota</taxon>
        <taxon>Agaricomycotina</taxon>
        <taxon>Agaricomycetes</taxon>
        <taxon>Agaricomycetidae</taxon>
        <taxon>Boletales</taxon>
        <taxon>Sclerodermatineae</taxon>
        <taxon>Sclerodermataceae</taxon>
        <taxon>Scleroderma</taxon>
    </lineage>
</organism>
<reference evidence="2 3" key="1">
    <citation type="submission" date="2014-04" db="EMBL/GenBank/DDBJ databases">
        <authorList>
            <consortium name="DOE Joint Genome Institute"/>
            <person name="Kuo A."/>
            <person name="Kohler A."/>
            <person name="Nagy L.G."/>
            <person name="Floudas D."/>
            <person name="Copeland A."/>
            <person name="Barry K.W."/>
            <person name="Cichocki N."/>
            <person name="Veneault-Fourrey C."/>
            <person name="LaButti K."/>
            <person name="Lindquist E.A."/>
            <person name="Lipzen A."/>
            <person name="Lundell T."/>
            <person name="Morin E."/>
            <person name="Murat C."/>
            <person name="Sun H."/>
            <person name="Tunlid A."/>
            <person name="Henrissat B."/>
            <person name="Grigoriev I.V."/>
            <person name="Hibbett D.S."/>
            <person name="Martin F."/>
            <person name="Nordberg H.P."/>
            <person name="Cantor M.N."/>
            <person name="Hua S.X."/>
        </authorList>
    </citation>
    <scope>NUCLEOTIDE SEQUENCE [LARGE SCALE GENOMIC DNA]</scope>
    <source>
        <strain evidence="2 3">Foug A</strain>
    </source>
</reference>
<gene>
    <name evidence="2" type="ORF">SCLCIDRAFT_20593</name>
</gene>
<keyword evidence="3" id="KW-1185">Reference proteome</keyword>
<protein>
    <submittedName>
        <fullName evidence="2">Uncharacterized protein</fullName>
    </submittedName>
</protein>
<dbReference type="STRING" id="1036808.A0A0C3A3H0"/>
<feature type="region of interest" description="Disordered" evidence="1">
    <location>
        <begin position="322"/>
        <end position="353"/>
    </location>
</feature>
<feature type="region of interest" description="Disordered" evidence="1">
    <location>
        <begin position="168"/>
        <end position="220"/>
    </location>
</feature>
<sequence length="353" mass="40075">MEFLCLSKDTLVDWSLLPQVELVSDSEDDTEVATAKEEEAKAEWWRQKEAEEVRKAEEARRQEEEYRAEMEPKRQRAIDEAWEQMEREQQEEMQARAWAVTVTQGGGMPGPSTVVVVPMLRACERCMVLLQEPEGCVVSERGKARACLPCQKARKACVWPLGAGGVGAATGSRTKASGKPAPRQVRKRAERTAMNVSPRGGEKHKKARTTTEEGEDDDDTEEVFGVPRVMAEEQCDVLGMLTQALAQVVERMAAVEVRDEERLALEQETVEIWRAHLAMARRAADRKEERLEMDRVQLSITQQWTEDLWKMGTLMRSPFVYSSKEKERAVETEAEERGEEADDEDEDAQGEEE</sequence>
<evidence type="ECO:0000313" key="2">
    <source>
        <dbReference type="EMBL" id="KIM68188.1"/>
    </source>
</evidence>
<evidence type="ECO:0000313" key="3">
    <source>
        <dbReference type="Proteomes" id="UP000053989"/>
    </source>
</evidence>
<reference evidence="3" key="2">
    <citation type="submission" date="2015-01" db="EMBL/GenBank/DDBJ databases">
        <title>Evolutionary Origins and Diversification of the Mycorrhizal Mutualists.</title>
        <authorList>
            <consortium name="DOE Joint Genome Institute"/>
            <consortium name="Mycorrhizal Genomics Consortium"/>
            <person name="Kohler A."/>
            <person name="Kuo A."/>
            <person name="Nagy L.G."/>
            <person name="Floudas D."/>
            <person name="Copeland A."/>
            <person name="Barry K.W."/>
            <person name="Cichocki N."/>
            <person name="Veneault-Fourrey C."/>
            <person name="LaButti K."/>
            <person name="Lindquist E.A."/>
            <person name="Lipzen A."/>
            <person name="Lundell T."/>
            <person name="Morin E."/>
            <person name="Murat C."/>
            <person name="Riley R."/>
            <person name="Ohm R."/>
            <person name="Sun H."/>
            <person name="Tunlid A."/>
            <person name="Henrissat B."/>
            <person name="Grigoriev I.V."/>
            <person name="Hibbett D.S."/>
            <person name="Martin F."/>
        </authorList>
    </citation>
    <scope>NUCLEOTIDE SEQUENCE [LARGE SCALE GENOMIC DNA]</scope>
    <source>
        <strain evidence="3">Foug A</strain>
    </source>
</reference>
<accession>A0A0C3A3H0</accession>
<name>A0A0C3A3H0_9AGAM</name>
<proteinExistence type="predicted"/>